<reference evidence="3" key="2">
    <citation type="submission" date="2025-08" db="UniProtKB">
        <authorList>
            <consortium name="Ensembl"/>
        </authorList>
    </citation>
    <scope>IDENTIFICATION</scope>
</reference>
<dbReference type="GO" id="GO:0090169">
    <property type="term" value="P:regulation of spindle assembly"/>
    <property type="evidence" value="ECO:0007669"/>
    <property type="project" value="TreeGrafter"/>
</dbReference>
<dbReference type="GO" id="GO:0005634">
    <property type="term" value="C:nucleus"/>
    <property type="evidence" value="ECO:0007669"/>
    <property type="project" value="TreeGrafter"/>
</dbReference>
<feature type="compositionally biased region" description="Polar residues" evidence="2">
    <location>
        <begin position="89"/>
        <end position="100"/>
    </location>
</feature>
<reference evidence="4" key="1">
    <citation type="submission" date="2018-11" db="EMBL/GenBank/DDBJ databases">
        <title>Haplotype-resolved cattle genomes.</title>
        <authorList>
            <person name="Low W.Y."/>
            <person name="Tearle R."/>
            <person name="Bickhart D.M."/>
            <person name="Rosen B.D."/>
            <person name="Koren S."/>
            <person name="Rhie A."/>
            <person name="Hiendleder S."/>
            <person name="Phillippy A.M."/>
            <person name="Smith T.P.L."/>
            <person name="Williams J.L."/>
        </authorList>
    </citation>
    <scope>NUCLEOTIDE SEQUENCE [LARGE SCALE GENOMIC DNA]</scope>
</reference>
<evidence type="ECO:0000313" key="3">
    <source>
        <dbReference type="Ensembl" id="ENSBIXP00005041989.1"/>
    </source>
</evidence>
<dbReference type="GO" id="GO:0070139">
    <property type="term" value="F:SUMO-specific endopeptidase activity"/>
    <property type="evidence" value="ECO:0007669"/>
    <property type="project" value="TreeGrafter"/>
</dbReference>
<accession>A0A4W2IIR9</accession>
<dbReference type="PANTHER" id="PTHR46896">
    <property type="entry name" value="SENTRIN-SPECIFIC PROTEASE"/>
    <property type="match status" value="1"/>
</dbReference>
<dbReference type="GO" id="GO:0005737">
    <property type="term" value="C:cytoplasm"/>
    <property type="evidence" value="ECO:0007669"/>
    <property type="project" value="TreeGrafter"/>
</dbReference>
<keyword evidence="1" id="KW-0833">Ubl conjugation pathway</keyword>
<protein>
    <recommendedName>
        <fullName evidence="5">SUMO specific peptidase 6</fullName>
    </recommendedName>
</protein>
<dbReference type="Proteomes" id="UP000429181">
    <property type="component" value="Unassembled WGS sequence"/>
</dbReference>
<dbReference type="Ensembl" id="ENSBIXT00005051320.1">
    <property type="protein sequence ID" value="ENSBIXP00005041989.1"/>
    <property type="gene ID" value="ENSBIXG00005006688.1"/>
</dbReference>
<sequence length="561" mass="63203">MNCKLFCLEFVKSFYNSNYELIRNEMIDFTLKNNEENSLSLKNEKFIKFNFSTFPLFCFLDRIMKKTEESESHLESEIKRKVAQKRHSSTYQSTPPSLSPASKKCLTDLEDLQRNCRQAITLNDSAGLSLRTSIHQNSGGQKSQNTILPAKKFYGNSVGKIPIDIIVSCDDSGQNYLHTNGKVILSRAEIAKITNLKERKTSLSDLNDPIILSSDDDDDDDDHNDRTNRRESISPKPADSACSSTAKVEAALNENTCRIEHELRSIPADSELNTVTLPRKAGMKDQFGNSIITTPLKRRKVISQETSVAPVSLSCQSSSDTIVIKCRSVRIGTLFQLLIEPVIFCLDFIKIQLEEPENDPVGITLNTSDLTKCEWCSVRKLPVVFLQTKPAVYQKLSMQLQMNTEDKVWNDCKGANKLTNLEEQYIILIFQNGLDPQATMLFENLITDIGIKNNVSDLFVKIPFDAANSRLTAYTGTYEESIKGSCVQKENKIQNVALESKIQLKNKQEFQFFDDEEETGESHTMFMGPVEKLIVHPPPPAKGGISVTNEGLDVIIDFYLK</sequence>
<dbReference type="AlphaFoldDB" id="A0A4W2IIR9"/>
<dbReference type="InterPro" id="IPR051947">
    <property type="entry name" value="Sentrin-specific_protease"/>
</dbReference>
<organism evidence="3 4">
    <name type="scientific">Bos indicus x Bos taurus</name>
    <name type="common">Hybrid cattle</name>
    <dbReference type="NCBI Taxonomy" id="30522"/>
    <lineage>
        <taxon>Eukaryota</taxon>
        <taxon>Metazoa</taxon>
        <taxon>Chordata</taxon>
        <taxon>Craniata</taxon>
        <taxon>Vertebrata</taxon>
        <taxon>Euteleostomi</taxon>
        <taxon>Mammalia</taxon>
        <taxon>Eutheria</taxon>
        <taxon>Laurasiatheria</taxon>
        <taxon>Artiodactyla</taxon>
        <taxon>Ruminantia</taxon>
        <taxon>Pecora</taxon>
        <taxon>Bovidae</taxon>
        <taxon>Bovinae</taxon>
        <taxon>Bos</taxon>
    </lineage>
</organism>
<feature type="compositionally biased region" description="Basic and acidic residues" evidence="2">
    <location>
        <begin position="223"/>
        <end position="233"/>
    </location>
</feature>
<name>A0A4W2IIR9_BOBOX</name>
<dbReference type="GeneTree" id="ENSGT00940000155724"/>
<evidence type="ECO:0000256" key="1">
    <source>
        <dbReference type="ARBA" id="ARBA00022786"/>
    </source>
</evidence>
<evidence type="ECO:0000313" key="4">
    <source>
        <dbReference type="Proteomes" id="UP000429181"/>
    </source>
</evidence>
<dbReference type="PANTHER" id="PTHR46896:SF1">
    <property type="entry name" value="SENTRIN-SPECIFIC PROTEASE 6"/>
    <property type="match status" value="1"/>
</dbReference>
<evidence type="ECO:0008006" key="5">
    <source>
        <dbReference type="Google" id="ProtNLM"/>
    </source>
</evidence>
<evidence type="ECO:0000256" key="2">
    <source>
        <dbReference type="SAM" id="MobiDB-lite"/>
    </source>
</evidence>
<dbReference type="GO" id="GO:0016926">
    <property type="term" value="P:protein desumoylation"/>
    <property type="evidence" value="ECO:0007669"/>
    <property type="project" value="TreeGrafter"/>
</dbReference>
<dbReference type="GO" id="GO:0090234">
    <property type="term" value="P:regulation of kinetochore assembly"/>
    <property type="evidence" value="ECO:0007669"/>
    <property type="project" value="TreeGrafter"/>
</dbReference>
<feature type="region of interest" description="Disordered" evidence="2">
    <location>
        <begin position="207"/>
        <end position="245"/>
    </location>
</feature>
<proteinExistence type="predicted"/>
<feature type="region of interest" description="Disordered" evidence="2">
    <location>
        <begin position="75"/>
        <end position="102"/>
    </location>
</feature>